<dbReference type="GO" id="GO:0033309">
    <property type="term" value="C:SBF transcription complex"/>
    <property type="evidence" value="ECO:0007669"/>
    <property type="project" value="TreeGrafter"/>
</dbReference>
<dbReference type="SMART" id="SM01252">
    <property type="entry name" value="KilA-N"/>
    <property type="match status" value="1"/>
</dbReference>
<dbReference type="PROSITE" id="PS50088">
    <property type="entry name" value="ANK_REPEAT"/>
    <property type="match status" value="2"/>
</dbReference>
<feature type="coiled-coil region" evidence="4">
    <location>
        <begin position="444"/>
        <end position="495"/>
    </location>
</feature>
<dbReference type="InterPro" id="IPR018004">
    <property type="entry name" value="KilA/APSES_HTH"/>
</dbReference>
<dbReference type="GO" id="GO:0030907">
    <property type="term" value="C:MBF transcription complex"/>
    <property type="evidence" value="ECO:0007669"/>
    <property type="project" value="TreeGrafter"/>
</dbReference>
<dbReference type="SUPFAM" id="SSF48403">
    <property type="entry name" value="Ankyrin repeat"/>
    <property type="match status" value="1"/>
</dbReference>
<comment type="caution">
    <text evidence="7">The sequence shown here is derived from an EMBL/GenBank/DDBJ whole genome shotgun (WGS) entry which is preliminary data.</text>
</comment>
<proteinExistence type="predicted"/>
<name>A0A8H7BTU5_9FUNG</name>
<organism evidence="7 8">
    <name type="scientific">Apophysomyces ossiformis</name>
    <dbReference type="NCBI Taxonomy" id="679940"/>
    <lineage>
        <taxon>Eukaryota</taxon>
        <taxon>Fungi</taxon>
        <taxon>Fungi incertae sedis</taxon>
        <taxon>Mucoromycota</taxon>
        <taxon>Mucoromycotina</taxon>
        <taxon>Mucoromycetes</taxon>
        <taxon>Mucorales</taxon>
        <taxon>Mucorineae</taxon>
        <taxon>Mucoraceae</taxon>
        <taxon>Apophysomyces</taxon>
    </lineage>
</organism>
<evidence type="ECO:0000256" key="3">
    <source>
        <dbReference type="PROSITE-ProRule" id="PRU00023"/>
    </source>
</evidence>
<evidence type="ECO:0000256" key="4">
    <source>
        <dbReference type="SAM" id="Coils"/>
    </source>
</evidence>
<evidence type="ECO:0000313" key="7">
    <source>
        <dbReference type="EMBL" id="KAF7727338.1"/>
    </source>
</evidence>
<sequence>MNATQILKVAGIEKGKRTKILEKEVLTGEHEKVQGGYGKYQGTWIPCDKGRELAQRYGVLDILMPLFTFEITSNGNDDEEDQLPTKEQALAALRKQQNTESQSLAPSSHNSPAPSSPYFSVASSPVYRSSNLSSTTRQQTQRQQSPALSHDEHFTRKKARLNSSVPVKEVGSSATTSTDERCRMILTSLFLSDEPTTVMRLLKDPVARSNFDVDLVLDEHGHTALHLAASWARLATAELLVSNNADIRRMNEAGETPLMRSVMVTNCHDVDSSECFPKLLELLGDSINATDHKNRTVLHHTAVTAGIPGRGSAALYYMSHVLQFIASRNDLKDIIDKQDSAGDTALSIATNLECSDIVELLVHAGASAKKENGIGLTPIDYQAVNDLKEKENQCAAIPSKTQVSVTPTSSYAAPSHGPSQRGREIVSTVQKIVDCLDDEYGGQLTESEKELQHVMDELALVTEQLETTRKDLEERQAQSRRLAEAQQRLHNLEVALQSEWRDLERITEHKELLSSSLLDNIDENEDIDAFFDVEPDTQDRSRYVQMLQSRVNAYSKNDEDLRAEVERLRAQSAEKEMQCKRLIAACCSLPIEKIDELVEPLTLAIESDPPDLDLARVVGFMEKIRRQGAFTDASSTSSSGSTSDLLPRTTAAGVNSSSGLAHNPESQTISSTSPAAPP</sequence>
<evidence type="ECO:0000259" key="6">
    <source>
        <dbReference type="PROSITE" id="PS51299"/>
    </source>
</evidence>
<dbReference type="GO" id="GO:0003677">
    <property type="term" value="F:DNA binding"/>
    <property type="evidence" value="ECO:0007669"/>
    <property type="project" value="InterPro"/>
</dbReference>
<dbReference type="AlphaFoldDB" id="A0A8H7BTU5"/>
<dbReference type="PANTHER" id="PTHR43828">
    <property type="entry name" value="ASPARAGINASE"/>
    <property type="match status" value="1"/>
</dbReference>
<feature type="region of interest" description="Disordered" evidence="5">
    <location>
        <begin position="93"/>
        <end position="177"/>
    </location>
</feature>
<dbReference type="GO" id="GO:0001228">
    <property type="term" value="F:DNA-binding transcription activator activity, RNA polymerase II-specific"/>
    <property type="evidence" value="ECO:0007669"/>
    <property type="project" value="UniProtKB-ARBA"/>
</dbReference>
<dbReference type="InterPro" id="IPR051642">
    <property type="entry name" value="SWI6-like"/>
</dbReference>
<keyword evidence="8" id="KW-1185">Reference proteome</keyword>
<feature type="coiled-coil region" evidence="4">
    <location>
        <begin position="544"/>
        <end position="585"/>
    </location>
</feature>
<dbReference type="InterPro" id="IPR036887">
    <property type="entry name" value="HTH_APSES_sf"/>
</dbReference>
<feature type="repeat" description="ANK" evidence="3">
    <location>
        <begin position="220"/>
        <end position="252"/>
    </location>
</feature>
<dbReference type="InterPro" id="IPR003163">
    <property type="entry name" value="Tscrpt_reg_HTH_APSES-type"/>
</dbReference>
<dbReference type="PANTHER" id="PTHR43828:SF3">
    <property type="entry name" value="CHROMO DOMAIN-CONTAINING PROTEIN"/>
    <property type="match status" value="1"/>
</dbReference>
<evidence type="ECO:0000256" key="1">
    <source>
        <dbReference type="ARBA" id="ARBA00022737"/>
    </source>
</evidence>
<dbReference type="InterPro" id="IPR036770">
    <property type="entry name" value="Ankyrin_rpt-contain_sf"/>
</dbReference>
<protein>
    <submittedName>
        <fullName evidence="7">Transcriptional regulator swi6</fullName>
    </submittedName>
</protein>
<dbReference type="EMBL" id="JABAYA010000059">
    <property type="protein sequence ID" value="KAF7727338.1"/>
    <property type="molecule type" value="Genomic_DNA"/>
</dbReference>
<dbReference type="OrthoDB" id="6718656at2759"/>
<dbReference type="SMART" id="SM00248">
    <property type="entry name" value="ANK"/>
    <property type="match status" value="3"/>
</dbReference>
<dbReference type="Gene3D" id="1.25.40.20">
    <property type="entry name" value="Ankyrin repeat-containing domain"/>
    <property type="match status" value="1"/>
</dbReference>
<feature type="repeat" description="ANK" evidence="3">
    <location>
        <begin position="341"/>
        <end position="373"/>
    </location>
</feature>
<dbReference type="InterPro" id="IPR002110">
    <property type="entry name" value="Ankyrin_rpt"/>
</dbReference>
<keyword evidence="2 3" id="KW-0040">ANK repeat</keyword>
<feature type="compositionally biased region" description="Polar residues" evidence="5">
    <location>
        <begin position="652"/>
        <end position="678"/>
    </location>
</feature>
<accession>A0A8H7BTU5</accession>
<feature type="domain" description="HTH APSES-type" evidence="6">
    <location>
        <begin position="1"/>
        <end position="80"/>
    </location>
</feature>
<evidence type="ECO:0000256" key="5">
    <source>
        <dbReference type="SAM" id="MobiDB-lite"/>
    </source>
</evidence>
<dbReference type="PROSITE" id="PS50297">
    <property type="entry name" value="ANK_REP_REGION"/>
    <property type="match status" value="1"/>
</dbReference>
<evidence type="ECO:0000313" key="8">
    <source>
        <dbReference type="Proteomes" id="UP000605846"/>
    </source>
</evidence>
<gene>
    <name evidence="7" type="primary">SWI6_2</name>
    <name evidence="7" type="ORF">EC973_007647</name>
</gene>
<reference evidence="7" key="1">
    <citation type="submission" date="2020-01" db="EMBL/GenBank/DDBJ databases">
        <title>Genome Sequencing of Three Apophysomyces-Like Fungal Strains Confirms a Novel Fungal Genus in the Mucoromycota with divergent Burkholderia-like Endosymbiotic Bacteria.</title>
        <authorList>
            <person name="Stajich J.E."/>
            <person name="Macias A.M."/>
            <person name="Carter-House D."/>
            <person name="Lovett B."/>
            <person name="Kasson L.R."/>
            <person name="Berry K."/>
            <person name="Grigoriev I."/>
            <person name="Chang Y."/>
            <person name="Spatafora J."/>
            <person name="Kasson M.T."/>
        </authorList>
    </citation>
    <scope>NUCLEOTIDE SEQUENCE</scope>
    <source>
        <strain evidence="7">NRRL A-21654</strain>
    </source>
</reference>
<dbReference type="Proteomes" id="UP000605846">
    <property type="component" value="Unassembled WGS sequence"/>
</dbReference>
<keyword evidence="1" id="KW-0677">Repeat</keyword>
<evidence type="ECO:0000256" key="2">
    <source>
        <dbReference type="ARBA" id="ARBA00023043"/>
    </source>
</evidence>
<dbReference type="Gene3D" id="3.10.260.10">
    <property type="entry name" value="Transcription regulator HTH, APSES-type DNA-binding domain"/>
    <property type="match status" value="1"/>
</dbReference>
<keyword evidence="4" id="KW-0175">Coiled coil</keyword>
<dbReference type="Pfam" id="PF12796">
    <property type="entry name" value="Ank_2"/>
    <property type="match status" value="1"/>
</dbReference>
<dbReference type="SUPFAM" id="SSF54616">
    <property type="entry name" value="DNA-binding domain of Mlu1-box binding protein MBP1"/>
    <property type="match status" value="1"/>
</dbReference>
<feature type="compositionally biased region" description="Low complexity" evidence="5">
    <location>
        <begin position="103"/>
        <end position="117"/>
    </location>
</feature>
<feature type="compositionally biased region" description="Low complexity" evidence="5">
    <location>
        <begin position="128"/>
        <end position="145"/>
    </location>
</feature>
<dbReference type="PROSITE" id="PS51299">
    <property type="entry name" value="HTH_APSES"/>
    <property type="match status" value="1"/>
</dbReference>
<feature type="region of interest" description="Disordered" evidence="5">
    <location>
        <begin position="629"/>
        <end position="678"/>
    </location>
</feature>
<feature type="compositionally biased region" description="Low complexity" evidence="5">
    <location>
        <begin position="634"/>
        <end position="643"/>
    </location>
</feature>